<protein>
    <submittedName>
        <fullName evidence="1">Uncharacterized protein</fullName>
    </submittedName>
</protein>
<organism evidence="1 2">
    <name type="scientific">Chara braunii</name>
    <name type="common">Braun's stonewort</name>
    <dbReference type="NCBI Taxonomy" id="69332"/>
    <lineage>
        <taxon>Eukaryota</taxon>
        <taxon>Viridiplantae</taxon>
        <taxon>Streptophyta</taxon>
        <taxon>Charophyceae</taxon>
        <taxon>Charales</taxon>
        <taxon>Characeae</taxon>
        <taxon>Chara</taxon>
    </lineage>
</organism>
<name>A0A388JT49_CHABU</name>
<evidence type="ECO:0000313" key="1">
    <source>
        <dbReference type="EMBL" id="GBG60937.1"/>
    </source>
</evidence>
<sequence>MLDERKYVKWADDLCNVSMFPSMKENVEVRRVRPSKEKEAAKSQSVRMTLPCEDEMPTTPIRVATTKSARASSSKKADTDYVMAEKDWQRIEGEEVILSPRKRGAHKFTMKSSLDDIDTVEPLRRALRQPMQYSILEYLAALRPTRDELQMITRKTHIPLVDEVQMTSKLEVPIVTVSGVSAKAKRAATVYLDGMKGVPPDKFYILGSGTVEIILNDEIVLQGVIDNDSGAVITDEELAVRLGLNLDIF</sequence>
<keyword evidence="2" id="KW-1185">Reference proteome</keyword>
<accession>A0A388JT49</accession>
<dbReference type="OrthoDB" id="5535068at2759"/>
<proteinExistence type="predicted"/>
<dbReference type="AlphaFoldDB" id="A0A388JT49"/>
<dbReference type="EMBL" id="BFEA01000015">
    <property type="protein sequence ID" value="GBG60937.1"/>
    <property type="molecule type" value="Genomic_DNA"/>
</dbReference>
<reference evidence="1 2" key="1">
    <citation type="journal article" date="2018" name="Cell">
        <title>The Chara Genome: Secondary Complexity and Implications for Plant Terrestrialization.</title>
        <authorList>
            <person name="Nishiyama T."/>
            <person name="Sakayama H."/>
            <person name="Vries J.D."/>
            <person name="Buschmann H."/>
            <person name="Saint-Marcoux D."/>
            <person name="Ullrich K.K."/>
            <person name="Haas F.B."/>
            <person name="Vanderstraeten L."/>
            <person name="Becker D."/>
            <person name="Lang D."/>
            <person name="Vosolsobe S."/>
            <person name="Rombauts S."/>
            <person name="Wilhelmsson P.K.I."/>
            <person name="Janitza P."/>
            <person name="Kern R."/>
            <person name="Heyl A."/>
            <person name="Rumpler F."/>
            <person name="Villalobos L.I.A.C."/>
            <person name="Clay J.M."/>
            <person name="Skokan R."/>
            <person name="Toyoda A."/>
            <person name="Suzuki Y."/>
            <person name="Kagoshima H."/>
            <person name="Schijlen E."/>
            <person name="Tajeshwar N."/>
            <person name="Catarino B."/>
            <person name="Hetherington A.J."/>
            <person name="Saltykova A."/>
            <person name="Bonnot C."/>
            <person name="Breuninger H."/>
            <person name="Symeonidi A."/>
            <person name="Radhakrishnan G.V."/>
            <person name="Van Nieuwerburgh F."/>
            <person name="Deforce D."/>
            <person name="Chang C."/>
            <person name="Karol K.G."/>
            <person name="Hedrich R."/>
            <person name="Ulvskov P."/>
            <person name="Glockner G."/>
            <person name="Delwiche C.F."/>
            <person name="Petrasek J."/>
            <person name="Van de Peer Y."/>
            <person name="Friml J."/>
            <person name="Beilby M."/>
            <person name="Dolan L."/>
            <person name="Kohara Y."/>
            <person name="Sugano S."/>
            <person name="Fujiyama A."/>
            <person name="Delaux P.-M."/>
            <person name="Quint M."/>
            <person name="TheiBen G."/>
            <person name="Hagemann M."/>
            <person name="Harholt J."/>
            <person name="Dunand C."/>
            <person name="Zachgo S."/>
            <person name="Langdale J."/>
            <person name="Maumus F."/>
            <person name="Straeten D.V.D."/>
            <person name="Gould S.B."/>
            <person name="Rensing S.A."/>
        </authorList>
    </citation>
    <scope>NUCLEOTIDE SEQUENCE [LARGE SCALE GENOMIC DNA]</scope>
    <source>
        <strain evidence="1 2">S276</strain>
    </source>
</reference>
<evidence type="ECO:0000313" key="2">
    <source>
        <dbReference type="Proteomes" id="UP000265515"/>
    </source>
</evidence>
<dbReference type="Proteomes" id="UP000265515">
    <property type="component" value="Unassembled WGS sequence"/>
</dbReference>
<gene>
    <name evidence="1" type="ORF">CBR_g16059</name>
</gene>
<dbReference type="Gramene" id="GBG60937">
    <property type="protein sequence ID" value="GBG60937"/>
    <property type="gene ID" value="CBR_g16059"/>
</dbReference>
<comment type="caution">
    <text evidence="1">The sequence shown here is derived from an EMBL/GenBank/DDBJ whole genome shotgun (WGS) entry which is preliminary data.</text>
</comment>